<evidence type="ECO:0000313" key="2">
    <source>
        <dbReference type="EMBL" id="CAF1211279.1"/>
    </source>
</evidence>
<dbReference type="InterPro" id="IPR006461">
    <property type="entry name" value="PLAC_motif_containing"/>
</dbReference>
<evidence type="ECO:0008006" key="5">
    <source>
        <dbReference type="Google" id="ProtNLM"/>
    </source>
</evidence>
<comment type="caution">
    <text evidence="3">The sequence shown here is derived from an EMBL/GenBank/DDBJ whole genome shotgun (WGS) entry which is preliminary data.</text>
</comment>
<dbReference type="EMBL" id="CAJNOO010001891">
    <property type="protein sequence ID" value="CAF1211279.1"/>
    <property type="molecule type" value="Genomic_DNA"/>
</dbReference>
<evidence type="ECO:0000313" key="4">
    <source>
        <dbReference type="Proteomes" id="UP000663823"/>
    </source>
</evidence>
<accession>A0A818TAG7</accession>
<sequence>MANLIKTQPTGDYWAFENDWDTGLCHCRDDLGTCCFAYWCCPCFTCQLHTRTQACLCTWCLPGGSTAFRAKIRTGFRIRGTVCRDACVMCFCPCCAVLQIYNELEHQGL</sequence>
<dbReference type="NCBIfam" id="TIGR01571">
    <property type="entry name" value="A_thal_Cys_rich"/>
    <property type="match status" value="1"/>
</dbReference>
<dbReference type="AlphaFoldDB" id="A0A818TAG7"/>
<proteinExistence type="inferred from homology"/>
<dbReference type="Pfam" id="PF04749">
    <property type="entry name" value="PLAC8"/>
    <property type="match status" value="1"/>
</dbReference>
<dbReference type="Proteomes" id="UP000663882">
    <property type="component" value="Unassembled WGS sequence"/>
</dbReference>
<dbReference type="Proteomes" id="UP000663823">
    <property type="component" value="Unassembled WGS sequence"/>
</dbReference>
<evidence type="ECO:0000256" key="1">
    <source>
        <dbReference type="ARBA" id="ARBA00009024"/>
    </source>
</evidence>
<dbReference type="OrthoDB" id="1045822at2759"/>
<name>A0A818TAG7_9BILA</name>
<dbReference type="PANTHER" id="PTHR15907">
    <property type="entry name" value="DUF614 FAMILY PROTEIN-RELATED"/>
    <property type="match status" value="1"/>
</dbReference>
<gene>
    <name evidence="3" type="ORF">OTI717_LOCUS11292</name>
    <name evidence="2" type="ORF">RFH988_LOCUS25140</name>
</gene>
<protein>
    <recommendedName>
        <fullName evidence="5">Cornifelin</fullName>
    </recommendedName>
</protein>
<organism evidence="3 4">
    <name type="scientific">Rotaria sordida</name>
    <dbReference type="NCBI Taxonomy" id="392033"/>
    <lineage>
        <taxon>Eukaryota</taxon>
        <taxon>Metazoa</taxon>
        <taxon>Spiralia</taxon>
        <taxon>Gnathifera</taxon>
        <taxon>Rotifera</taxon>
        <taxon>Eurotatoria</taxon>
        <taxon>Bdelloidea</taxon>
        <taxon>Philodinida</taxon>
        <taxon>Philodinidae</taxon>
        <taxon>Rotaria</taxon>
    </lineage>
</organism>
<evidence type="ECO:0000313" key="3">
    <source>
        <dbReference type="EMBL" id="CAF3682070.1"/>
    </source>
</evidence>
<comment type="similarity">
    <text evidence="1">Belongs to the cornifelin family.</text>
</comment>
<dbReference type="EMBL" id="CAJOAX010001067">
    <property type="protein sequence ID" value="CAF3682070.1"/>
    <property type="molecule type" value="Genomic_DNA"/>
</dbReference>
<reference evidence="3" key="1">
    <citation type="submission" date="2021-02" db="EMBL/GenBank/DDBJ databases">
        <authorList>
            <person name="Nowell W R."/>
        </authorList>
    </citation>
    <scope>NUCLEOTIDE SEQUENCE</scope>
</reference>